<comment type="caution">
    <text evidence="1">The sequence shown here is derived from an EMBL/GenBank/DDBJ whole genome shotgun (WGS) entry which is preliminary data.</text>
</comment>
<protein>
    <recommendedName>
        <fullName evidence="3">Tc1-like transposase DDE domain-containing protein</fullName>
    </recommendedName>
</protein>
<dbReference type="Gene3D" id="3.30.420.10">
    <property type="entry name" value="Ribonuclease H-like superfamily/Ribonuclease H"/>
    <property type="match status" value="1"/>
</dbReference>
<accession>A0AAV6VJ16</accession>
<evidence type="ECO:0000313" key="2">
    <source>
        <dbReference type="Proteomes" id="UP000827092"/>
    </source>
</evidence>
<organism evidence="1 2">
    <name type="scientific">Oedothorax gibbosus</name>
    <dbReference type="NCBI Taxonomy" id="931172"/>
    <lineage>
        <taxon>Eukaryota</taxon>
        <taxon>Metazoa</taxon>
        <taxon>Ecdysozoa</taxon>
        <taxon>Arthropoda</taxon>
        <taxon>Chelicerata</taxon>
        <taxon>Arachnida</taxon>
        <taxon>Araneae</taxon>
        <taxon>Araneomorphae</taxon>
        <taxon>Entelegynae</taxon>
        <taxon>Araneoidea</taxon>
        <taxon>Linyphiidae</taxon>
        <taxon>Erigoninae</taxon>
        <taxon>Oedothorax</taxon>
    </lineage>
</organism>
<reference evidence="1 2" key="1">
    <citation type="journal article" date="2022" name="Nat. Ecol. Evol.">
        <title>A masculinizing supergene underlies an exaggerated male reproductive morph in a spider.</title>
        <authorList>
            <person name="Hendrickx F."/>
            <person name="De Corte Z."/>
            <person name="Sonet G."/>
            <person name="Van Belleghem S.M."/>
            <person name="Kostlbacher S."/>
            <person name="Vangestel C."/>
        </authorList>
    </citation>
    <scope>NUCLEOTIDE SEQUENCE [LARGE SCALE GENOMIC DNA]</scope>
    <source>
        <strain evidence="1">W744_W776</strain>
    </source>
</reference>
<dbReference type="Proteomes" id="UP000827092">
    <property type="component" value="Unassembled WGS sequence"/>
</dbReference>
<dbReference type="EMBL" id="JAFNEN010000068">
    <property type="protein sequence ID" value="KAG8196552.1"/>
    <property type="molecule type" value="Genomic_DNA"/>
</dbReference>
<sequence length="87" mass="10171">MDNASYHTNVLDPAPSKYSTKKKLKSGWWRRTFVHNSNTRKTELYDLVQANAPPAKKYYIEELFKTDGHYVLRIPPYHCDLNAIEIA</sequence>
<dbReference type="PANTHER" id="PTHR33939:SF1">
    <property type="entry name" value="DUF4371 DOMAIN-CONTAINING PROTEIN"/>
    <property type="match status" value="1"/>
</dbReference>
<evidence type="ECO:0000313" key="1">
    <source>
        <dbReference type="EMBL" id="KAG8196552.1"/>
    </source>
</evidence>
<gene>
    <name evidence="1" type="ORF">JTE90_003567</name>
</gene>
<keyword evidence="2" id="KW-1185">Reference proteome</keyword>
<dbReference type="InterPro" id="IPR036397">
    <property type="entry name" value="RNaseH_sf"/>
</dbReference>
<dbReference type="AlphaFoldDB" id="A0AAV6VJ16"/>
<name>A0AAV6VJ16_9ARAC</name>
<dbReference type="PANTHER" id="PTHR33939">
    <property type="entry name" value="PROTEIN CBG22215"/>
    <property type="match status" value="1"/>
</dbReference>
<evidence type="ECO:0008006" key="3">
    <source>
        <dbReference type="Google" id="ProtNLM"/>
    </source>
</evidence>
<proteinExistence type="predicted"/>
<dbReference type="GO" id="GO:0003676">
    <property type="term" value="F:nucleic acid binding"/>
    <property type="evidence" value="ECO:0007669"/>
    <property type="project" value="InterPro"/>
</dbReference>